<proteinExistence type="predicted"/>
<dbReference type="InterPro" id="IPR011051">
    <property type="entry name" value="RmlC_Cupin_sf"/>
</dbReference>
<dbReference type="Proteomes" id="UP000093514">
    <property type="component" value="Unassembled WGS sequence"/>
</dbReference>
<dbReference type="PANTHER" id="PTHR33271:SF22">
    <property type="entry name" value="OS04G0445200 PROTEIN"/>
    <property type="match status" value="1"/>
</dbReference>
<reference evidence="2 3" key="2">
    <citation type="submission" date="2016-08" db="EMBL/GenBank/DDBJ databases">
        <title>Orenia metallireducens sp. nov. strain Z6, a Novel Metal-reducing Firmicute from the Deep Subsurface.</title>
        <authorList>
            <person name="Maxim B.I."/>
            <person name="Kenneth K."/>
            <person name="Flynn T.M."/>
            <person name="Oloughlin E.J."/>
            <person name="Locke R.A."/>
            <person name="Weber J.R."/>
            <person name="Egan S.M."/>
            <person name="Mackie R.I."/>
            <person name="Cann I.K."/>
        </authorList>
    </citation>
    <scope>NUCLEOTIDE SEQUENCE [LARGE SCALE GENOMIC DNA]</scope>
    <source>
        <strain evidence="2 3">Z6</strain>
    </source>
</reference>
<reference evidence="3" key="1">
    <citation type="submission" date="2016-07" db="EMBL/GenBank/DDBJ databases">
        <authorList>
            <person name="Florea S."/>
            <person name="Webb J.S."/>
            <person name="Jaromczyk J."/>
            <person name="Schardl C.L."/>
        </authorList>
    </citation>
    <scope>NUCLEOTIDE SEQUENCE [LARGE SCALE GENOMIC DNA]</scope>
    <source>
        <strain evidence="3">Z6</strain>
    </source>
</reference>
<dbReference type="InterPro" id="IPR008579">
    <property type="entry name" value="UGlyAH_Cupin_dom"/>
</dbReference>
<protein>
    <submittedName>
        <fullName evidence="2">Cupin</fullName>
    </submittedName>
</protein>
<dbReference type="Gene3D" id="2.60.120.10">
    <property type="entry name" value="Jelly Rolls"/>
    <property type="match status" value="1"/>
</dbReference>
<evidence type="ECO:0000313" key="2">
    <source>
        <dbReference type="EMBL" id="OCL26121.1"/>
    </source>
</evidence>
<dbReference type="InterPro" id="IPR014710">
    <property type="entry name" value="RmlC-like_jellyroll"/>
</dbReference>
<feature type="domain" description="(S)-ureidoglycine aminohydrolase cupin" evidence="1">
    <location>
        <begin position="15"/>
        <end position="85"/>
    </location>
</feature>
<organism evidence="2 3">
    <name type="scientific">Orenia metallireducens</name>
    <dbReference type="NCBI Taxonomy" id="1413210"/>
    <lineage>
        <taxon>Bacteria</taxon>
        <taxon>Bacillati</taxon>
        <taxon>Bacillota</taxon>
        <taxon>Clostridia</taxon>
        <taxon>Halanaerobiales</taxon>
        <taxon>Halobacteroidaceae</taxon>
        <taxon>Orenia</taxon>
    </lineage>
</organism>
<dbReference type="SUPFAM" id="SSF51182">
    <property type="entry name" value="RmlC-like cupins"/>
    <property type="match status" value="1"/>
</dbReference>
<evidence type="ECO:0000259" key="1">
    <source>
        <dbReference type="Pfam" id="PF05899"/>
    </source>
</evidence>
<gene>
    <name evidence="2" type="ORF">U472_08890</name>
</gene>
<comment type="caution">
    <text evidence="2">The sequence shown here is derived from an EMBL/GenBank/DDBJ whole genome shotgun (WGS) entry which is preliminary data.</text>
</comment>
<dbReference type="CDD" id="cd02227">
    <property type="entry name" value="cupin_TM1112-like"/>
    <property type="match status" value="1"/>
</dbReference>
<dbReference type="Pfam" id="PF05899">
    <property type="entry name" value="Cupin_3"/>
    <property type="match status" value="1"/>
</dbReference>
<dbReference type="EMBL" id="LWDV01000009">
    <property type="protein sequence ID" value="OCL26121.1"/>
    <property type="molecule type" value="Genomic_DNA"/>
</dbReference>
<sequence>MKIKVEKPSKDRLLKLEVESWPIWEKEESVFDWYYDAEEICYLLEGEVVVKIEDQVVEFKAGDLVTFSAGLDCVWEIKKTVRKHYTFK</sequence>
<keyword evidence="3" id="KW-1185">Reference proteome</keyword>
<accession>A0A1C0A7C8</accession>
<evidence type="ECO:0000313" key="3">
    <source>
        <dbReference type="Proteomes" id="UP000093514"/>
    </source>
</evidence>
<name>A0A1C0A7C8_9FIRM</name>
<dbReference type="PANTHER" id="PTHR33271">
    <property type="entry name" value="OS04G0445200 PROTEIN"/>
    <property type="match status" value="1"/>
</dbReference>
<dbReference type="AlphaFoldDB" id="A0A1C0A7C8"/>